<evidence type="ECO:0000313" key="3">
    <source>
        <dbReference type="EMBL" id="GLK07674.1"/>
    </source>
</evidence>
<dbReference type="PANTHER" id="PTHR46268">
    <property type="entry name" value="STRESS RESPONSE PROTEIN NHAX"/>
    <property type="match status" value="1"/>
</dbReference>
<evidence type="ECO:0000256" key="1">
    <source>
        <dbReference type="ARBA" id="ARBA00008791"/>
    </source>
</evidence>
<dbReference type="InterPro" id="IPR006016">
    <property type="entry name" value="UspA"/>
</dbReference>
<dbReference type="Gene3D" id="3.40.50.620">
    <property type="entry name" value="HUPs"/>
    <property type="match status" value="2"/>
</dbReference>
<reference evidence="3" key="2">
    <citation type="submission" date="2023-01" db="EMBL/GenBank/DDBJ databases">
        <authorList>
            <person name="Sun Q."/>
            <person name="Evtushenko L."/>
        </authorList>
    </citation>
    <scope>NUCLEOTIDE SEQUENCE</scope>
    <source>
        <strain evidence="3">VKM Ac-2007</strain>
    </source>
</reference>
<evidence type="ECO:0000313" key="4">
    <source>
        <dbReference type="Proteomes" id="UP001143474"/>
    </source>
</evidence>
<sequence>MIESIVVGTDGSPAATVAVSWAVDDAGRRRLPVRIVHVVEHWPYGISAFPPPGWQEAMTHAGEQVIAEAAKTAAGRRPDVDATTALIGGTPLEILREQASEATELVIGSRGLGGFTEALLGSAVLRLAGHVPGAVVVVKAEESERRGEVGEVLVGVDGSPAGEPAVGFAFEQARLRGCPLRALRAWQVPPHAFMPDIVDVAGIRQEQQQMIDSWLAPWVERFPEVRVVPEVTCANPASVLTEASAQADLLVVGSRGLGAVGSMVLGSVSRGVLPHARCPVAVVRS</sequence>
<reference evidence="3" key="1">
    <citation type="journal article" date="2014" name="Int. J. Syst. Evol. Microbiol.">
        <title>Complete genome sequence of Corynebacterium casei LMG S-19264T (=DSM 44701T), isolated from a smear-ripened cheese.</title>
        <authorList>
            <consortium name="US DOE Joint Genome Institute (JGI-PGF)"/>
            <person name="Walter F."/>
            <person name="Albersmeier A."/>
            <person name="Kalinowski J."/>
            <person name="Ruckert C."/>
        </authorList>
    </citation>
    <scope>NUCLEOTIDE SEQUENCE</scope>
    <source>
        <strain evidence="3">VKM Ac-2007</strain>
    </source>
</reference>
<dbReference type="InterPro" id="IPR006015">
    <property type="entry name" value="Universal_stress_UspA"/>
</dbReference>
<gene>
    <name evidence="3" type="ORF">GCM10017600_10790</name>
</gene>
<dbReference type="PRINTS" id="PR01438">
    <property type="entry name" value="UNVRSLSTRESS"/>
</dbReference>
<organism evidence="3 4">
    <name type="scientific">Streptosporangium carneum</name>
    <dbReference type="NCBI Taxonomy" id="47481"/>
    <lineage>
        <taxon>Bacteria</taxon>
        <taxon>Bacillati</taxon>
        <taxon>Actinomycetota</taxon>
        <taxon>Actinomycetes</taxon>
        <taxon>Streptosporangiales</taxon>
        <taxon>Streptosporangiaceae</taxon>
        <taxon>Streptosporangium</taxon>
    </lineage>
</organism>
<comment type="similarity">
    <text evidence="1">Belongs to the universal stress protein A family.</text>
</comment>
<dbReference type="RefSeq" id="WP_271216194.1">
    <property type="nucleotide sequence ID" value="NZ_BAAAVD010000033.1"/>
</dbReference>
<accession>A0A9W6MAU5</accession>
<feature type="domain" description="UspA" evidence="2">
    <location>
        <begin position="1"/>
        <end position="139"/>
    </location>
</feature>
<feature type="domain" description="UspA" evidence="2">
    <location>
        <begin position="152"/>
        <end position="284"/>
    </location>
</feature>
<dbReference type="EMBL" id="BSEV01000001">
    <property type="protein sequence ID" value="GLK07674.1"/>
    <property type="molecule type" value="Genomic_DNA"/>
</dbReference>
<dbReference type="InterPro" id="IPR014729">
    <property type="entry name" value="Rossmann-like_a/b/a_fold"/>
</dbReference>
<name>A0A9W6MAU5_9ACTN</name>
<protein>
    <submittedName>
        <fullName evidence="3">Universal stress protein</fullName>
    </submittedName>
</protein>
<dbReference type="SUPFAM" id="SSF52402">
    <property type="entry name" value="Adenine nucleotide alpha hydrolases-like"/>
    <property type="match status" value="2"/>
</dbReference>
<dbReference type="AlphaFoldDB" id="A0A9W6MAU5"/>
<dbReference type="Pfam" id="PF00582">
    <property type="entry name" value="Usp"/>
    <property type="match status" value="2"/>
</dbReference>
<keyword evidence="4" id="KW-1185">Reference proteome</keyword>
<dbReference type="Proteomes" id="UP001143474">
    <property type="component" value="Unassembled WGS sequence"/>
</dbReference>
<dbReference type="PANTHER" id="PTHR46268:SF6">
    <property type="entry name" value="UNIVERSAL STRESS PROTEIN UP12"/>
    <property type="match status" value="1"/>
</dbReference>
<proteinExistence type="inferred from homology"/>
<evidence type="ECO:0000259" key="2">
    <source>
        <dbReference type="Pfam" id="PF00582"/>
    </source>
</evidence>
<comment type="caution">
    <text evidence="3">The sequence shown here is derived from an EMBL/GenBank/DDBJ whole genome shotgun (WGS) entry which is preliminary data.</text>
</comment>